<keyword evidence="5 9" id="KW-0378">Hydrolase</keyword>
<keyword evidence="6" id="KW-0325">Glycoprotein</keyword>
<name>A0A2K1L818_PHYPA</name>
<dbReference type="Gene3D" id="2.60.40.1760">
    <property type="entry name" value="glycosyl hydrolase (family 31)"/>
    <property type="match status" value="1"/>
</dbReference>
<dbReference type="PANTHER" id="PTHR22762:SF133">
    <property type="entry name" value="P-TYPE DOMAIN-CONTAINING PROTEIN"/>
    <property type="match status" value="1"/>
</dbReference>
<dbReference type="Pfam" id="PF21365">
    <property type="entry name" value="Glyco_hydro_31_3rd"/>
    <property type="match status" value="1"/>
</dbReference>
<dbReference type="SUPFAM" id="SSF51011">
    <property type="entry name" value="Glycosyl hydrolase domain"/>
    <property type="match status" value="1"/>
</dbReference>
<dbReference type="PROSITE" id="PS00129">
    <property type="entry name" value="GLYCOSYL_HYDROL_F31_1"/>
    <property type="match status" value="1"/>
</dbReference>
<dbReference type="Proteomes" id="UP000006727">
    <property type="component" value="Chromosome 1"/>
</dbReference>
<dbReference type="Gramene" id="Pp3c1_13060V3.2">
    <property type="protein sequence ID" value="Pp3c1_13060V3.2"/>
    <property type="gene ID" value="Pp3c1_13060"/>
</dbReference>
<feature type="domain" description="Glycosyl hydrolase family 31 C-terminal" evidence="13">
    <location>
        <begin position="683"/>
        <end position="771"/>
    </location>
</feature>
<evidence type="ECO:0000256" key="6">
    <source>
        <dbReference type="ARBA" id="ARBA00023180"/>
    </source>
</evidence>
<evidence type="ECO:0000256" key="7">
    <source>
        <dbReference type="ARBA" id="ARBA00023295"/>
    </source>
</evidence>
<dbReference type="EnsemblPlants" id="Pp3c1_13060V3.1">
    <property type="protein sequence ID" value="Pp3c1_13060V3.1"/>
    <property type="gene ID" value="Pp3c1_13060"/>
</dbReference>
<dbReference type="CDD" id="cd14752">
    <property type="entry name" value="GH31_N"/>
    <property type="match status" value="1"/>
</dbReference>
<dbReference type="FunCoup" id="A0A2K1L818">
    <property type="interactions" value="1988"/>
</dbReference>
<evidence type="ECO:0000256" key="5">
    <source>
        <dbReference type="ARBA" id="ARBA00022801"/>
    </source>
</evidence>
<dbReference type="PANTHER" id="PTHR22762">
    <property type="entry name" value="ALPHA-GLUCOSIDASE"/>
    <property type="match status" value="1"/>
</dbReference>
<dbReference type="InterPro" id="IPR048395">
    <property type="entry name" value="Glyco_hydro_31_C"/>
</dbReference>
<evidence type="ECO:0000313" key="16">
    <source>
        <dbReference type="Proteomes" id="UP000006727"/>
    </source>
</evidence>
<evidence type="ECO:0000259" key="11">
    <source>
        <dbReference type="Pfam" id="PF01055"/>
    </source>
</evidence>
<dbReference type="InterPro" id="IPR000322">
    <property type="entry name" value="Glyco_hydro_31_TIM"/>
</dbReference>
<evidence type="ECO:0000259" key="12">
    <source>
        <dbReference type="Pfam" id="PF13802"/>
    </source>
</evidence>
<dbReference type="CDD" id="cd06602">
    <property type="entry name" value="GH31_MGAM_SI_GAA"/>
    <property type="match status" value="1"/>
</dbReference>
<evidence type="ECO:0000313" key="15">
    <source>
        <dbReference type="EnsemblPlants" id="Pp3c1_13060V3.1"/>
    </source>
</evidence>
<dbReference type="KEGG" id="ppp:112290790"/>
<feature type="chain" id="PRO_5043158435" description="alpha-glucosidase" evidence="10">
    <location>
        <begin position="23"/>
        <end position="934"/>
    </location>
</feature>
<dbReference type="SUPFAM" id="SSF51445">
    <property type="entry name" value="(Trans)glycosidases"/>
    <property type="match status" value="1"/>
</dbReference>
<dbReference type="PaxDb" id="3218-PP1S86_178V6.1"/>
<dbReference type="Pfam" id="PF01055">
    <property type="entry name" value="Glyco_hydro_31_2nd"/>
    <property type="match status" value="1"/>
</dbReference>
<dbReference type="STRING" id="3218.A0A2K1L818"/>
<dbReference type="FunFam" id="2.60.40.1180:FF:000044">
    <property type="entry name" value="Alpha-glucosidase 1"/>
    <property type="match status" value="1"/>
</dbReference>
<gene>
    <name evidence="15" type="primary">LOC112290790</name>
    <name evidence="14" type="ORF">PHYPA_000600</name>
</gene>
<dbReference type="AlphaFoldDB" id="A0A2K1L818"/>
<dbReference type="FunFam" id="3.20.20.80:FF:000016">
    <property type="entry name" value="Maltase-glucoamylase, intestinal"/>
    <property type="match status" value="1"/>
</dbReference>
<feature type="signal peptide" evidence="10">
    <location>
        <begin position="1"/>
        <end position="22"/>
    </location>
</feature>
<evidence type="ECO:0000256" key="10">
    <source>
        <dbReference type="SAM" id="SignalP"/>
    </source>
</evidence>
<dbReference type="GeneID" id="112290790"/>
<reference evidence="15" key="3">
    <citation type="submission" date="2020-12" db="UniProtKB">
        <authorList>
            <consortium name="EnsemblPlants"/>
        </authorList>
    </citation>
    <scope>IDENTIFICATION</scope>
</reference>
<dbReference type="InterPro" id="IPR025887">
    <property type="entry name" value="Glyco_hydro_31_N_dom"/>
</dbReference>
<proteinExistence type="inferred from homology"/>
<dbReference type="PROSITE" id="PS00707">
    <property type="entry name" value="GLYCOSYL_HYDROL_F31_2"/>
    <property type="match status" value="1"/>
</dbReference>
<evidence type="ECO:0000259" key="13">
    <source>
        <dbReference type="Pfam" id="PF21365"/>
    </source>
</evidence>
<feature type="domain" description="Glycoside hydrolase family 31 N-terminal" evidence="12">
    <location>
        <begin position="87"/>
        <end position="265"/>
    </location>
</feature>
<dbReference type="InterPro" id="IPR013780">
    <property type="entry name" value="Glyco_hydro_b"/>
</dbReference>
<dbReference type="OrthoDB" id="5839090at2759"/>
<keyword evidence="4 10" id="KW-0732">Signal</keyword>
<dbReference type="SUPFAM" id="SSF74650">
    <property type="entry name" value="Galactose mutarotase-like"/>
    <property type="match status" value="1"/>
</dbReference>
<evidence type="ECO:0000256" key="1">
    <source>
        <dbReference type="ARBA" id="ARBA00001657"/>
    </source>
</evidence>
<reference evidence="14 16" key="1">
    <citation type="journal article" date="2008" name="Science">
        <title>The Physcomitrella genome reveals evolutionary insights into the conquest of land by plants.</title>
        <authorList>
            <person name="Rensing S."/>
            <person name="Lang D."/>
            <person name="Zimmer A."/>
            <person name="Terry A."/>
            <person name="Salamov A."/>
            <person name="Shapiro H."/>
            <person name="Nishiyama T."/>
            <person name="Perroud P.-F."/>
            <person name="Lindquist E."/>
            <person name="Kamisugi Y."/>
            <person name="Tanahashi T."/>
            <person name="Sakakibara K."/>
            <person name="Fujita T."/>
            <person name="Oishi K."/>
            <person name="Shin-I T."/>
            <person name="Kuroki Y."/>
            <person name="Toyoda A."/>
            <person name="Suzuki Y."/>
            <person name="Hashimoto A."/>
            <person name="Yamaguchi K."/>
            <person name="Sugano A."/>
            <person name="Kohara Y."/>
            <person name="Fujiyama A."/>
            <person name="Anterola A."/>
            <person name="Aoki S."/>
            <person name="Ashton N."/>
            <person name="Barbazuk W.B."/>
            <person name="Barker E."/>
            <person name="Bennetzen J."/>
            <person name="Bezanilla M."/>
            <person name="Blankenship R."/>
            <person name="Cho S.H."/>
            <person name="Dutcher S."/>
            <person name="Estelle M."/>
            <person name="Fawcett J.A."/>
            <person name="Gundlach H."/>
            <person name="Hanada K."/>
            <person name="Heyl A."/>
            <person name="Hicks K.A."/>
            <person name="Hugh J."/>
            <person name="Lohr M."/>
            <person name="Mayer K."/>
            <person name="Melkozernov A."/>
            <person name="Murata T."/>
            <person name="Nelson D."/>
            <person name="Pils B."/>
            <person name="Prigge M."/>
            <person name="Reiss B."/>
            <person name="Renner T."/>
            <person name="Rombauts S."/>
            <person name="Rushton P."/>
            <person name="Sanderfoot A."/>
            <person name="Schween G."/>
            <person name="Shiu S.-H."/>
            <person name="Stueber K."/>
            <person name="Theodoulou F.L."/>
            <person name="Tu H."/>
            <person name="Van de Peer Y."/>
            <person name="Verrier P.J."/>
            <person name="Waters E."/>
            <person name="Wood A."/>
            <person name="Yang L."/>
            <person name="Cove D."/>
            <person name="Cuming A."/>
            <person name="Hasebe M."/>
            <person name="Lucas S."/>
            <person name="Mishler D.B."/>
            <person name="Reski R."/>
            <person name="Grigoriev I."/>
            <person name="Quatrano R.S."/>
            <person name="Boore J.L."/>
        </authorList>
    </citation>
    <scope>NUCLEOTIDE SEQUENCE [LARGE SCALE GENOMIC DNA]</scope>
    <source>
        <strain evidence="15 16">cv. Gransden 2004</strain>
    </source>
</reference>
<dbReference type="EnsemblPlants" id="Pp3c1_13060V3.2">
    <property type="protein sequence ID" value="Pp3c1_13060V3.2"/>
    <property type="gene ID" value="Pp3c1_13060"/>
</dbReference>
<evidence type="ECO:0000256" key="3">
    <source>
        <dbReference type="ARBA" id="ARBA00012741"/>
    </source>
</evidence>
<dbReference type="GO" id="GO:0005975">
    <property type="term" value="P:carbohydrate metabolic process"/>
    <property type="evidence" value="ECO:0007669"/>
    <property type="project" value="InterPro"/>
</dbReference>
<dbReference type="Gene3D" id="3.20.20.80">
    <property type="entry name" value="Glycosidases"/>
    <property type="match status" value="1"/>
</dbReference>
<reference evidence="14 16" key="2">
    <citation type="journal article" date="2018" name="Plant J.">
        <title>The Physcomitrella patens chromosome-scale assembly reveals moss genome structure and evolution.</title>
        <authorList>
            <person name="Lang D."/>
            <person name="Ullrich K.K."/>
            <person name="Murat F."/>
            <person name="Fuchs J."/>
            <person name="Jenkins J."/>
            <person name="Haas F.B."/>
            <person name="Piednoel M."/>
            <person name="Gundlach H."/>
            <person name="Van Bel M."/>
            <person name="Meyberg R."/>
            <person name="Vives C."/>
            <person name="Morata J."/>
            <person name="Symeonidi A."/>
            <person name="Hiss M."/>
            <person name="Muchero W."/>
            <person name="Kamisugi Y."/>
            <person name="Saleh O."/>
            <person name="Blanc G."/>
            <person name="Decker E.L."/>
            <person name="van Gessel N."/>
            <person name="Grimwood J."/>
            <person name="Hayes R.D."/>
            <person name="Graham S.W."/>
            <person name="Gunter L.E."/>
            <person name="McDaniel S.F."/>
            <person name="Hoernstein S.N.W."/>
            <person name="Larsson A."/>
            <person name="Li F.W."/>
            <person name="Perroud P.F."/>
            <person name="Phillips J."/>
            <person name="Ranjan P."/>
            <person name="Rokshar D.S."/>
            <person name="Rothfels C.J."/>
            <person name="Schneider L."/>
            <person name="Shu S."/>
            <person name="Stevenson D.W."/>
            <person name="Thummler F."/>
            <person name="Tillich M."/>
            <person name="Villarreal Aguilar J.C."/>
            <person name="Widiez T."/>
            <person name="Wong G.K."/>
            <person name="Wymore A."/>
            <person name="Zhang Y."/>
            <person name="Zimmer A.D."/>
            <person name="Quatrano R.S."/>
            <person name="Mayer K.F.X."/>
            <person name="Goodstein D."/>
            <person name="Casacuberta J.M."/>
            <person name="Vandepoele K."/>
            <person name="Reski R."/>
            <person name="Cuming A.C."/>
            <person name="Tuskan G.A."/>
            <person name="Maumus F."/>
            <person name="Salse J."/>
            <person name="Schmutz J."/>
            <person name="Rensing S.A."/>
        </authorList>
    </citation>
    <scope>NUCLEOTIDE SEQUENCE [LARGE SCALE GENOMIC DNA]</scope>
    <source>
        <strain evidence="15 16">cv. Gransden 2004</strain>
    </source>
</reference>
<keyword evidence="7 9" id="KW-0326">Glycosidase</keyword>
<dbReference type="EC" id="3.2.1.20" evidence="3"/>
<dbReference type="GO" id="GO:0004553">
    <property type="term" value="F:hydrolase activity, hydrolyzing O-glycosyl compounds"/>
    <property type="evidence" value="ECO:0000318"/>
    <property type="project" value="GO_Central"/>
</dbReference>
<evidence type="ECO:0000256" key="4">
    <source>
        <dbReference type="ARBA" id="ARBA00022729"/>
    </source>
</evidence>
<evidence type="ECO:0000256" key="9">
    <source>
        <dbReference type="RuleBase" id="RU361185"/>
    </source>
</evidence>
<evidence type="ECO:0000256" key="8">
    <source>
        <dbReference type="ARBA" id="ARBA00041343"/>
    </source>
</evidence>
<evidence type="ECO:0000256" key="2">
    <source>
        <dbReference type="ARBA" id="ARBA00007806"/>
    </source>
</evidence>
<dbReference type="RefSeq" id="XP_024393246.1">
    <property type="nucleotide sequence ID" value="XM_024537478.2"/>
</dbReference>
<sequence>MKFSKVAVWAVAFMLVLTRFMGVEVHAGKAQRLESVRSVSRESKFEQSLGEGQRVIDIYDYPDGRGFVADLEVIEQTQLYGPDISELRMSVRVEGQFRLHVQISDKSNSRWEVPLSLVPRNDPSLRKGSRFALPQEQLIKLTYTTKPFGFAVTRISNDEVLFNSTPSVKTSLEGVESPSFNSMVFKDQYLEISTHIPSSATLFGLGESTRPDGLPLVKGKTYSLWATDIGAMNANVDLYGAYPYYIDVRAGGLTHGVLLLNSNAMDIHYGGNFLTYRVIGGTFDFYFFVGPTPLDVVDQYTELVGRPAPMPYWSFGFHQCRWGYKNVDELKYVVENFKRASIPLDTIWNDIDYMQNYLDFTADPVNYPEEQLKDFVEELHANGQHYVLILDPGISIAYENYTTLKRGLAEDIFLKDEQNENYLAQVWPGPVYFPDFFNPKGSAWWANEISEFHKKIPFDGLWIDMNEVSNFCSGTQCKFNGVVYPNLNECYLECKESSTQWDNPPYKITTAYKNIGDKTVAMGVKHFDGTLEYNAHNLYGLSESIATNKALQATRKKRPFILARSTFVGSGAQTAHWTGDNAATFKDLEYSIATILNSGMVGVPMIGADICGFAGDSNMELCNRWMQLGAFYPFSRNHNIFGAIPQEPYVWDQVASSSRAALSMRYRLLPYFYSLMFEAHNKGAPIARPLFFAFPEDINTLKISTQFLLGSGVLVTPVVLPEATTVNGYFPMGTWYNLFDYASKVESKGEHFELAAPSDSINVHVHEGTILPMQESALTSAEAMTTPFTLVVAFPASKSSGFATGKLFLDNGDDIEMVIRKGRSTFVRFFAQQSVQRGVLSSKVVSGDYAIQKGLTVQTIIILGANSAATSLTINSVQVSSSISSSFDSAAASTTISGLSVPVGSEFQLQWTTQAHSTSPQGLNLATVTCGEKL</sequence>
<comment type="similarity">
    <text evidence="2 9">Belongs to the glycosyl hydrolase 31 family.</text>
</comment>
<dbReference type="InterPro" id="IPR017853">
    <property type="entry name" value="GH"/>
</dbReference>
<dbReference type="Pfam" id="PF13802">
    <property type="entry name" value="Gal_mutarotas_2"/>
    <property type="match status" value="1"/>
</dbReference>
<dbReference type="GO" id="GO:0090599">
    <property type="term" value="F:alpha-glucosidase activity"/>
    <property type="evidence" value="ECO:0007669"/>
    <property type="project" value="UniProtKB-ARBA"/>
</dbReference>
<dbReference type="InterPro" id="IPR030459">
    <property type="entry name" value="Glyco_hydro_31_CS"/>
</dbReference>
<keyword evidence="16" id="KW-1185">Reference proteome</keyword>
<dbReference type="Gramene" id="Pp3c1_13060V3.1">
    <property type="protein sequence ID" value="Pp3c1_13060V3.1"/>
    <property type="gene ID" value="Pp3c1_13060"/>
</dbReference>
<accession>A0A2K1L818</accession>
<dbReference type="InterPro" id="IPR011013">
    <property type="entry name" value="Gal_mutarotase_sf_dom"/>
</dbReference>
<dbReference type="GO" id="GO:0030246">
    <property type="term" value="F:carbohydrate binding"/>
    <property type="evidence" value="ECO:0007669"/>
    <property type="project" value="InterPro"/>
</dbReference>
<evidence type="ECO:0000313" key="14">
    <source>
        <dbReference type="EMBL" id="PNR62176.1"/>
    </source>
</evidence>
<protein>
    <recommendedName>
        <fullName evidence="3">alpha-glucosidase</fullName>
        <ecNumber evidence="3">3.2.1.20</ecNumber>
    </recommendedName>
    <alternativeName>
        <fullName evidence="8">Maltase</fullName>
    </alternativeName>
</protein>
<dbReference type="InterPro" id="IPR030458">
    <property type="entry name" value="Glyco_hydro_31_AS"/>
</dbReference>
<comment type="catalytic activity">
    <reaction evidence="1">
        <text>Hydrolysis of terminal, non-reducing (1-&gt;4)-linked alpha-D-glucose residues with release of alpha-D-glucose.</text>
        <dbReference type="EC" id="3.2.1.20"/>
    </reaction>
</comment>
<dbReference type="Gene3D" id="2.60.40.1180">
    <property type="entry name" value="Golgi alpha-mannosidase II"/>
    <property type="match status" value="2"/>
</dbReference>
<dbReference type="EMBL" id="ABEU02000001">
    <property type="protein sequence ID" value="PNR62176.1"/>
    <property type="molecule type" value="Genomic_DNA"/>
</dbReference>
<organism evidence="14">
    <name type="scientific">Physcomitrium patens</name>
    <name type="common">Spreading-leaved earth moss</name>
    <name type="synonym">Physcomitrella patens</name>
    <dbReference type="NCBI Taxonomy" id="3218"/>
    <lineage>
        <taxon>Eukaryota</taxon>
        <taxon>Viridiplantae</taxon>
        <taxon>Streptophyta</taxon>
        <taxon>Embryophyta</taxon>
        <taxon>Bryophyta</taxon>
        <taxon>Bryophytina</taxon>
        <taxon>Bryopsida</taxon>
        <taxon>Funariidae</taxon>
        <taxon>Funariales</taxon>
        <taxon>Funariaceae</taxon>
        <taxon>Physcomitrium</taxon>
    </lineage>
</organism>
<feature type="domain" description="Glycoside hydrolase family 31 TIM barrel" evidence="11">
    <location>
        <begin position="307"/>
        <end position="675"/>
    </location>
</feature>